<gene>
    <name evidence="2" type="ORF">C0Q70_04703</name>
</gene>
<dbReference type="AlphaFoldDB" id="A0A2T7PJ65"/>
<feature type="region of interest" description="Disordered" evidence="1">
    <location>
        <begin position="31"/>
        <end position="50"/>
    </location>
</feature>
<comment type="caution">
    <text evidence="2">The sequence shown here is derived from an EMBL/GenBank/DDBJ whole genome shotgun (WGS) entry which is preliminary data.</text>
</comment>
<organism evidence="2 3">
    <name type="scientific">Pomacea canaliculata</name>
    <name type="common">Golden apple snail</name>
    <dbReference type="NCBI Taxonomy" id="400727"/>
    <lineage>
        <taxon>Eukaryota</taxon>
        <taxon>Metazoa</taxon>
        <taxon>Spiralia</taxon>
        <taxon>Lophotrochozoa</taxon>
        <taxon>Mollusca</taxon>
        <taxon>Gastropoda</taxon>
        <taxon>Caenogastropoda</taxon>
        <taxon>Architaenioglossa</taxon>
        <taxon>Ampullarioidea</taxon>
        <taxon>Ampullariidae</taxon>
        <taxon>Pomacea</taxon>
    </lineage>
</organism>
<feature type="region of interest" description="Disordered" evidence="1">
    <location>
        <begin position="436"/>
        <end position="457"/>
    </location>
</feature>
<feature type="region of interest" description="Disordered" evidence="1">
    <location>
        <begin position="179"/>
        <end position="198"/>
    </location>
</feature>
<sequence length="571" mass="63341">MSMLRNIRALRQGDDEFESLFPISSRVRRAQQSLTDEEMPTEGSWDEETIPPECDIIPETKIVVHVALQKTMERMGAAVMPPEFPVQSSQTIVQDLVSNIQESPDKDLTLTGAPLETSLVAYAQGLATEISRNLQDEATFPLGPCRLVLLLVTRASPTSLSATPSSPSTVASSRAKIHLSVAQPEEEESRGLSEEESKEAIEKARRIVDYLIKRVGSDIEEARVEFHLTQDNELSVVQLSPSSAEVSKRRSDSSNNFWKGPSSVIADCVVNTFQDVLLELQKHNQFFDPKVAQDPESHRDSSVRPGLPYLVEKFILSHLLDISGSLHSASSKAPRKMKKEDLLVARALYDVLQDMLREEECSPETSAKADLESQEMMRRRKFILGVLKKFLPNAVPSKYLTSSLSAIEVAEKLEGDKTVGTLEEVMKVMHEIVTSVKQSQEEEQPMSTPQPYPAPGDAPSLADVVVQTTQQTALYVREGQVQDHDLRRLSAAFDLDVSEEEPTEVVQTKALECLEQLVVDVRQGKIPRNKLQQAAQHLNKEAVTRSHSQATSLSISTQELLKQVGAEIAIT</sequence>
<keyword evidence="3" id="KW-1185">Reference proteome</keyword>
<evidence type="ECO:0000256" key="1">
    <source>
        <dbReference type="SAM" id="MobiDB-lite"/>
    </source>
</evidence>
<feature type="compositionally biased region" description="Acidic residues" evidence="1">
    <location>
        <begin position="35"/>
        <end position="50"/>
    </location>
</feature>
<accession>A0A2T7PJ65</accession>
<reference evidence="2 3" key="1">
    <citation type="submission" date="2018-04" db="EMBL/GenBank/DDBJ databases">
        <title>The genome of golden apple snail Pomacea canaliculata provides insight into stress tolerance and invasive adaptation.</title>
        <authorList>
            <person name="Liu C."/>
            <person name="Liu B."/>
            <person name="Ren Y."/>
            <person name="Zhang Y."/>
            <person name="Wang H."/>
            <person name="Li S."/>
            <person name="Jiang F."/>
            <person name="Yin L."/>
            <person name="Zhang G."/>
            <person name="Qian W."/>
            <person name="Fan W."/>
        </authorList>
    </citation>
    <scope>NUCLEOTIDE SEQUENCE [LARGE SCALE GENOMIC DNA]</scope>
    <source>
        <strain evidence="2">SZHN2017</strain>
        <tissue evidence="2">Muscle</tissue>
    </source>
</reference>
<dbReference type="EMBL" id="PZQS01000003">
    <property type="protein sequence ID" value="PVD33447.1"/>
    <property type="molecule type" value="Genomic_DNA"/>
</dbReference>
<dbReference type="Proteomes" id="UP000245119">
    <property type="component" value="Linkage Group LG3"/>
</dbReference>
<evidence type="ECO:0000313" key="3">
    <source>
        <dbReference type="Proteomes" id="UP000245119"/>
    </source>
</evidence>
<feature type="compositionally biased region" description="Basic and acidic residues" evidence="1">
    <location>
        <begin position="189"/>
        <end position="198"/>
    </location>
</feature>
<proteinExistence type="predicted"/>
<evidence type="ECO:0000313" key="2">
    <source>
        <dbReference type="EMBL" id="PVD33447.1"/>
    </source>
</evidence>
<protein>
    <submittedName>
        <fullName evidence="2">Uncharacterized protein</fullName>
    </submittedName>
</protein>
<name>A0A2T7PJ65_POMCA</name>